<comment type="caution">
    <text evidence="2">The sequence shown here is derived from an EMBL/GenBank/DDBJ whole genome shotgun (WGS) entry which is preliminary data.</text>
</comment>
<protein>
    <submittedName>
        <fullName evidence="2">Uncharacterized protein</fullName>
    </submittedName>
</protein>
<organism evidence="2 3">
    <name type="scientific">Hibiscus syriacus</name>
    <name type="common">Rose of Sharon</name>
    <dbReference type="NCBI Taxonomy" id="106335"/>
    <lineage>
        <taxon>Eukaryota</taxon>
        <taxon>Viridiplantae</taxon>
        <taxon>Streptophyta</taxon>
        <taxon>Embryophyta</taxon>
        <taxon>Tracheophyta</taxon>
        <taxon>Spermatophyta</taxon>
        <taxon>Magnoliopsida</taxon>
        <taxon>eudicotyledons</taxon>
        <taxon>Gunneridae</taxon>
        <taxon>Pentapetalae</taxon>
        <taxon>rosids</taxon>
        <taxon>malvids</taxon>
        <taxon>Malvales</taxon>
        <taxon>Malvaceae</taxon>
        <taxon>Malvoideae</taxon>
        <taxon>Hibiscus</taxon>
    </lineage>
</organism>
<proteinExistence type="predicted"/>
<dbReference type="AlphaFoldDB" id="A0A6A2YFW9"/>
<gene>
    <name evidence="2" type="ORF">F3Y22_tig00111769pilonHSYRG00240</name>
</gene>
<name>A0A6A2YFW9_HIBSY</name>
<dbReference type="EMBL" id="VEPZ02001421">
    <property type="protein sequence ID" value="KAE8673997.1"/>
    <property type="molecule type" value="Genomic_DNA"/>
</dbReference>
<evidence type="ECO:0000313" key="2">
    <source>
        <dbReference type="EMBL" id="KAE8673997.1"/>
    </source>
</evidence>
<sequence>MPSDSGDPNRRSTKAINTGAPPPEQHQLPCPRWTSLLVVAREETQSVHAPPPPLAPPSFLLPPMPLPPQVTMTSACQRLPLTSHQGGLGIGGESMGNGLASLLSNHPQGPGYPSLGWFGLGIGPALEDVGFGLGRGMWDFPRADGAAVGGGNDGSPWHFEGGEEGTGCFSWPELSISTPGNLLK</sequence>
<keyword evidence="3" id="KW-1185">Reference proteome</keyword>
<dbReference type="Proteomes" id="UP000436088">
    <property type="component" value="Unassembled WGS sequence"/>
</dbReference>
<reference evidence="2" key="1">
    <citation type="submission" date="2019-09" db="EMBL/GenBank/DDBJ databases">
        <title>Draft genome information of white flower Hibiscus syriacus.</title>
        <authorList>
            <person name="Kim Y.-M."/>
        </authorList>
    </citation>
    <scope>NUCLEOTIDE SEQUENCE [LARGE SCALE GENOMIC DNA]</scope>
    <source>
        <strain evidence="2">YM2019G1</strain>
    </source>
</reference>
<evidence type="ECO:0000256" key="1">
    <source>
        <dbReference type="SAM" id="MobiDB-lite"/>
    </source>
</evidence>
<accession>A0A6A2YFW9</accession>
<feature type="region of interest" description="Disordered" evidence="1">
    <location>
        <begin position="1"/>
        <end position="29"/>
    </location>
</feature>
<evidence type="ECO:0000313" key="3">
    <source>
        <dbReference type="Proteomes" id="UP000436088"/>
    </source>
</evidence>